<evidence type="ECO:0000313" key="2">
    <source>
        <dbReference type="WBParaSite" id="PSAMB.scaffold1222size34137.g11810.t1"/>
    </source>
</evidence>
<protein>
    <submittedName>
        <fullName evidence="2">Secreted protein</fullName>
    </submittedName>
</protein>
<accession>A0A914UTG1</accession>
<evidence type="ECO:0000313" key="1">
    <source>
        <dbReference type="Proteomes" id="UP000887566"/>
    </source>
</evidence>
<sequence>MGKREERGFCALICSACIIWLADRNRCGSGGAPAAPSLAPIVCRRFPPAIDRRVFVFFDRTTSIVQPGAQRPTRTTPASPIRAALPNRQPAAAVATAAAAAVIYSSDRQQSVMRRHGGRRTFDRQLTVVQSSPSADDATMPIKSAVVRRRSILVSAAIFPGE</sequence>
<dbReference type="WBParaSite" id="PSAMB.scaffold1222size34137.g11810.t1">
    <property type="protein sequence ID" value="PSAMB.scaffold1222size34137.g11810.t1"/>
    <property type="gene ID" value="PSAMB.scaffold1222size34137.g11810"/>
</dbReference>
<proteinExistence type="predicted"/>
<dbReference type="Proteomes" id="UP000887566">
    <property type="component" value="Unplaced"/>
</dbReference>
<reference evidence="2" key="1">
    <citation type="submission" date="2022-11" db="UniProtKB">
        <authorList>
            <consortium name="WormBaseParasite"/>
        </authorList>
    </citation>
    <scope>IDENTIFICATION</scope>
</reference>
<dbReference type="AlphaFoldDB" id="A0A914UTG1"/>
<keyword evidence="1" id="KW-1185">Reference proteome</keyword>
<name>A0A914UTG1_9BILA</name>
<organism evidence="1 2">
    <name type="scientific">Plectus sambesii</name>
    <dbReference type="NCBI Taxonomy" id="2011161"/>
    <lineage>
        <taxon>Eukaryota</taxon>
        <taxon>Metazoa</taxon>
        <taxon>Ecdysozoa</taxon>
        <taxon>Nematoda</taxon>
        <taxon>Chromadorea</taxon>
        <taxon>Plectida</taxon>
        <taxon>Plectina</taxon>
        <taxon>Plectoidea</taxon>
        <taxon>Plectidae</taxon>
        <taxon>Plectus</taxon>
    </lineage>
</organism>